<protein>
    <submittedName>
        <fullName evidence="2">Uncharacterized protein</fullName>
    </submittedName>
</protein>
<dbReference type="AlphaFoldDB" id="A0A9P5H859"/>
<evidence type="ECO:0000256" key="1">
    <source>
        <dbReference type="SAM" id="MobiDB-lite"/>
    </source>
</evidence>
<evidence type="ECO:0000313" key="3">
    <source>
        <dbReference type="Proteomes" id="UP000722485"/>
    </source>
</evidence>
<keyword evidence="3" id="KW-1185">Reference proteome</keyword>
<comment type="caution">
    <text evidence="2">The sequence shown here is derived from an EMBL/GenBank/DDBJ whole genome shotgun (WGS) entry which is preliminary data.</text>
</comment>
<name>A0A9P5H859_9HYPO</name>
<feature type="region of interest" description="Disordered" evidence="1">
    <location>
        <begin position="30"/>
        <end position="68"/>
    </location>
</feature>
<accession>A0A9P5H859</accession>
<evidence type="ECO:0000313" key="2">
    <source>
        <dbReference type="EMBL" id="KAF7544447.1"/>
    </source>
</evidence>
<feature type="compositionally biased region" description="Basic and acidic residues" evidence="1">
    <location>
        <begin position="57"/>
        <end position="68"/>
    </location>
</feature>
<organism evidence="2 3">
    <name type="scientific">Cylindrodendrum hubeiense</name>
    <dbReference type="NCBI Taxonomy" id="595255"/>
    <lineage>
        <taxon>Eukaryota</taxon>
        <taxon>Fungi</taxon>
        <taxon>Dikarya</taxon>
        <taxon>Ascomycota</taxon>
        <taxon>Pezizomycotina</taxon>
        <taxon>Sordariomycetes</taxon>
        <taxon>Hypocreomycetidae</taxon>
        <taxon>Hypocreales</taxon>
        <taxon>Nectriaceae</taxon>
        <taxon>Cylindrodendrum</taxon>
    </lineage>
</organism>
<dbReference type="EMBL" id="JAANBB010000303">
    <property type="protein sequence ID" value="KAF7544447.1"/>
    <property type="molecule type" value="Genomic_DNA"/>
</dbReference>
<feature type="compositionally biased region" description="Low complexity" evidence="1">
    <location>
        <begin position="34"/>
        <end position="56"/>
    </location>
</feature>
<proteinExistence type="predicted"/>
<dbReference type="Proteomes" id="UP000722485">
    <property type="component" value="Unassembled WGS sequence"/>
</dbReference>
<reference evidence="2" key="1">
    <citation type="submission" date="2020-03" db="EMBL/GenBank/DDBJ databases">
        <title>Draft Genome Sequence of Cylindrodendrum hubeiense.</title>
        <authorList>
            <person name="Buettner E."/>
            <person name="Kellner H."/>
        </authorList>
    </citation>
    <scope>NUCLEOTIDE SEQUENCE</scope>
    <source>
        <strain evidence="2">IHI 201604</strain>
    </source>
</reference>
<sequence>MGIGIGRHIWGIKYGYPIHVSKSKQALFYPAENKQQSSKQQPGSSPAAAQQQPASSKQHDDELPRWPV</sequence>
<gene>
    <name evidence="2" type="ORF">G7Z17_g9947</name>
</gene>